<feature type="transmembrane region" description="Helical" evidence="9">
    <location>
        <begin position="223"/>
        <end position="242"/>
    </location>
</feature>
<reference evidence="11 12" key="1">
    <citation type="submission" date="2018-08" db="EMBL/GenBank/DDBJ databases">
        <title>Lysobacter soli KCTC 22011, whole genome shotgun sequence.</title>
        <authorList>
            <person name="Zhang X."/>
            <person name="Feng G."/>
            <person name="Zhu H."/>
        </authorList>
    </citation>
    <scope>NUCLEOTIDE SEQUENCE [LARGE SCALE GENOMIC DNA]</scope>
    <source>
        <strain evidence="11 12">KCTC 22011</strain>
    </source>
</reference>
<dbReference type="Proteomes" id="UP000256829">
    <property type="component" value="Unassembled WGS sequence"/>
</dbReference>
<keyword evidence="6 9" id="KW-1133">Transmembrane helix</keyword>
<evidence type="ECO:0000313" key="11">
    <source>
        <dbReference type="EMBL" id="RDY68561.1"/>
    </source>
</evidence>
<keyword evidence="5" id="KW-0418">Kinase</keyword>
<dbReference type="InterPro" id="IPR003594">
    <property type="entry name" value="HATPase_dom"/>
</dbReference>
<evidence type="ECO:0000256" key="2">
    <source>
        <dbReference type="ARBA" id="ARBA00022475"/>
    </source>
</evidence>
<dbReference type="SMART" id="SM00387">
    <property type="entry name" value="HATPase_c"/>
    <property type="match status" value="1"/>
</dbReference>
<dbReference type="SUPFAM" id="SSF55874">
    <property type="entry name" value="ATPase domain of HSP90 chaperone/DNA topoisomerase II/histidine kinase"/>
    <property type="match status" value="1"/>
</dbReference>
<evidence type="ECO:0000256" key="4">
    <source>
        <dbReference type="ARBA" id="ARBA00022692"/>
    </source>
</evidence>
<dbReference type="Pfam" id="PF05231">
    <property type="entry name" value="MASE1"/>
    <property type="match status" value="1"/>
</dbReference>
<feature type="transmembrane region" description="Helical" evidence="9">
    <location>
        <begin position="197"/>
        <end position="217"/>
    </location>
</feature>
<feature type="transmembrane region" description="Helical" evidence="9">
    <location>
        <begin position="46"/>
        <end position="61"/>
    </location>
</feature>
<keyword evidence="2" id="KW-1003">Cell membrane</keyword>
<evidence type="ECO:0000256" key="5">
    <source>
        <dbReference type="ARBA" id="ARBA00022777"/>
    </source>
</evidence>
<evidence type="ECO:0000256" key="3">
    <source>
        <dbReference type="ARBA" id="ARBA00022679"/>
    </source>
</evidence>
<name>A0A3D8VHK1_9GAMM</name>
<evidence type="ECO:0000256" key="6">
    <source>
        <dbReference type="ARBA" id="ARBA00022989"/>
    </source>
</evidence>
<feature type="transmembrane region" description="Helical" evidence="9">
    <location>
        <begin position="249"/>
        <end position="267"/>
    </location>
</feature>
<feature type="transmembrane region" description="Helical" evidence="9">
    <location>
        <begin position="125"/>
        <end position="147"/>
    </location>
</feature>
<dbReference type="GO" id="GO:0000155">
    <property type="term" value="F:phosphorelay sensor kinase activity"/>
    <property type="evidence" value="ECO:0007669"/>
    <property type="project" value="InterPro"/>
</dbReference>
<dbReference type="InterPro" id="IPR011712">
    <property type="entry name" value="Sig_transdc_His_kin_sub3_dim/P"/>
</dbReference>
<feature type="transmembrane region" description="Helical" evidence="9">
    <location>
        <begin position="20"/>
        <end position="40"/>
    </location>
</feature>
<organism evidence="11 12">
    <name type="scientific">Lysobacter soli</name>
    <dbReference type="NCBI Taxonomy" id="453783"/>
    <lineage>
        <taxon>Bacteria</taxon>
        <taxon>Pseudomonadati</taxon>
        <taxon>Pseudomonadota</taxon>
        <taxon>Gammaproteobacteria</taxon>
        <taxon>Lysobacterales</taxon>
        <taxon>Lysobacteraceae</taxon>
        <taxon>Lysobacter</taxon>
    </lineage>
</organism>
<keyword evidence="12" id="KW-1185">Reference proteome</keyword>
<dbReference type="Pfam" id="PF02518">
    <property type="entry name" value="HATPase_c"/>
    <property type="match status" value="1"/>
</dbReference>
<comment type="caution">
    <text evidence="11">The sequence shown here is derived from an EMBL/GenBank/DDBJ whole genome shotgun (WGS) entry which is preliminary data.</text>
</comment>
<protein>
    <recommendedName>
        <fullName evidence="10">Histidine kinase/HSP90-like ATPase domain-containing protein</fullName>
    </recommendedName>
</protein>
<dbReference type="InterPro" id="IPR050482">
    <property type="entry name" value="Sensor_HK_TwoCompSys"/>
</dbReference>
<feature type="transmembrane region" description="Helical" evidence="9">
    <location>
        <begin position="68"/>
        <end position="87"/>
    </location>
</feature>
<accession>A0A3D8VHK1</accession>
<evidence type="ECO:0000259" key="10">
    <source>
        <dbReference type="SMART" id="SM00387"/>
    </source>
</evidence>
<keyword evidence="3" id="KW-0808">Transferase</keyword>
<evidence type="ECO:0000256" key="7">
    <source>
        <dbReference type="ARBA" id="ARBA00023012"/>
    </source>
</evidence>
<dbReference type="PANTHER" id="PTHR24421">
    <property type="entry name" value="NITRATE/NITRITE SENSOR PROTEIN NARX-RELATED"/>
    <property type="match status" value="1"/>
</dbReference>
<evidence type="ECO:0000256" key="8">
    <source>
        <dbReference type="ARBA" id="ARBA00023136"/>
    </source>
</evidence>
<evidence type="ECO:0000256" key="9">
    <source>
        <dbReference type="SAM" id="Phobius"/>
    </source>
</evidence>
<evidence type="ECO:0000313" key="12">
    <source>
        <dbReference type="Proteomes" id="UP000256829"/>
    </source>
</evidence>
<feature type="domain" description="Histidine kinase/HSP90-like ATPase" evidence="10">
    <location>
        <begin position="429"/>
        <end position="523"/>
    </location>
</feature>
<dbReference type="Gene3D" id="3.30.565.10">
    <property type="entry name" value="Histidine kinase-like ATPase, C-terminal domain"/>
    <property type="match status" value="1"/>
</dbReference>
<dbReference type="GO" id="GO:0005886">
    <property type="term" value="C:plasma membrane"/>
    <property type="evidence" value="ECO:0007669"/>
    <property type="project" value="UniProtKB-SubCell"/>
</dbReference>
<keyword evidence="8 9" id="KW-0472">Membrane</keyword>
<evidence type="ECO:0000256" key="1">
    <source>
        <dbReference type="ARBA" id="ARBA00004651"/>
    </source>
</evidence>
<dbReference type="CDD" id="cd16917">
    <property type="entry name" value="HATPase_UhpB-NarQ-NarX-like"/>
    <property type="match status" value="1"/>
</dbReference>
<dbReference type="Pfam" id="PF07730">
    <property type="entry name" value="HisKA_3"/>
    <property type="match status" value="1"/>
</dbReference>
<keyword evidence="4 9" id="KW-0812">Transmembrane</keyword>
<feature type="transmembrane region" description="Helical" evidence="9">
    <location>
        <begin position="279"/>
        <end position="299"/>
    </location>
</feature>
<dbReference type="GO" id="GO:0046983">
    <property type="term" value="F:protein dimerization activity"/>
    <property type="evidence" value="ECO:0007669"/>
    <property type="project" value="InterPro"/>
</dbReference>
<comment type="subcellular location">
    <subcellularLocation>
        <location evidence="1">Cell membrane</location>
        <topology evidence="1">Multi-pass membrane protein</topology>
    </subcellularLocation>
</comment>
<dbReference type="InterPro" id="IPR007895">
    <property type="entry name" value="MASE1"/>
</dbReference>
<dbReference type="AlphaFoldDB" id="A0A3D8VHK1"/>
<proteinExistence type="predicted"/>
<gene>
    <name evidence="11" type="ORF">DX912_03350</name>
</gene>
<sequence length="534" mass="58025">MQLQEMVMNTRRATGHPLAVAGIVTVSVACSQWASMLLWMPNPRSHMVWFPGAVLLGALLLQPRRHWWACLLGTAIGEAAAFGVLGVPPLAVTIAMLGSLVLTPAAAIALESLRSRLQSPLEDFRLLTAFVVLGGLALPMLSAAWIAFSIRGTVLEPYLSDWPNVTLAQSLGNLMLVPAVVWTAMRRRNAVPLDTSGTSIAVGAGLLVILCVLWTWHLPMQRLQPALVVAPVPFLIWAMVSFRAVGASLAMLAVGLLAMHFSVAGVGPFIRDDLATTTIAVQLWTVSLTVALLYMTVVVEQRATRTQALQHAHQRLQSMTVQLMRAQEDERSRIARDLHDGVNQSIASIAIRLSIARQHAQGGERELLGELQAAVTDVSEDVRRLSHELHPSLLRYTGLTMALRSLCEAQPAALRVHAELDELPELPLDVSTALYRIAQESLRNVEKHARASEVTVRLQRVGADIQLEIGDDGIGLDDQPHDAPRGLGLLSMRERAREIGGELRLVSGLHGGTRVIARVAGIASQANQRDDAWR</sequence>
<feature type="transmembrane region" description="Helical" evidence="9">
    <location>
        <begin position="93"/>
        <end position="113"/>
    </location>
</feature>
<dbReference type="InterPro" id="IPR036890">
    <property type="entry name" value="HATPase_C_sf"/>
</dbReference>
<dbReference type="EMBL" id="QTJR01000002">
    <property type="protein sequence ID" value="RDY68561.1"/>
    <property type="molecule type" value="Genomic_DNA"/>
</dbReference>
<dbReference type="Gene3D" id="1.20.5.1930">
    <property type="match status" value="1"/>
</dbReference>
<dbReference type="PANTHER" id="PTHR24421:SF37">
    <property type="entry name" value="SENSOR HISTIDINE KINASE NARS"/>
    <property type="match status" value="1"/>
</dbReference>
<keyword evidence="7" id="KW-0902">Two-component regulatory system</keyword>
<feature type="transmembrane region" description="Helical" evidence="9">
    <location>
        <begin position="167"/>
        <end position="185"/>
    </location>
</feature>